<comment type="caution">
    <text evidence="2">The sequence shown here is derived from an EMBL/GenBank/DDBJ whole genome shotgun (WGS) entry which is preliminary data.</text>
</comment>
<evidence type="ECO:0000313" key="3">
    <source>
        <dbReference type="Proteomes" id="UP000177376"/>
    </source>
</evidence>
<organism evidence="2 3">
    <name type="scientific">Candidatus Buchananbacteria bacterium RIFCSPLOWO2_01_FULL_39_33</name>
    <dbReference type="NCBI Taxonomy" id="1797543"/>
    <lineage>
        <taxon>Bacteria</taxon>
        <taxon>Candidatus Buchananiibacteriota</taxon>
    </lineage>
</organism>
<evidence type="ECO:0000313" key="2">
    <source>
        <dbReference type="EMBL" id="OGY53081.1"/>
    </source>
</evidence>
<dbReference type="EMBL" id="MHIM01000005">
    <property type="protein sequence ID" value="OGY53081.1"/>
    <property type="molecule type" value="Genomic_DNA"/>
</dbReference>
<accession>A0A1G1YLE2</accession>
<keyword evidence="1" id="KW-0812">Transmembrane</keyword>
<dbReference type="Proteomes" id="UP000177376">
    <property type="component" value="Unassembled WGS sequence"/>
</dbReference>
<gene>
    <name evidence="2" type="ORF">A3A02_04925</name>
</gene>
<reference evidence="2 3" key="1">
    <citation type="journal article" date="2016" name="Nat. Commun.">
        <title>Thousands of microbial genomes shed light on interconnected biogeochemical processes in an aquifer system.</title>
        <authorList>
            <person name="Anantharaman K."/>
            <person name="Brown C.T."/>
            <person name="Hug L.A."/>
            <person name="Sharon I."/>
            <person name="Castelle C.J."/>
            <person name="Probst A.J."/>
            <person name="Thomas B.C."/>
            <person name="Singh A."/>
            <person name="Wilkins M.J."/>
            <person name="Karaoz U."/>
            <person name="Brodie E.L."/>
            <person name="Williams K.H."/>
            <person name="Hubbard S.S."/>
            <person name="Banfield J.F."/>
        </authorList>
    </citation>
    <scope>NUCLEOTIDE SEQUENCE [LARGE SCALE GENOMIC DNA]</scope>
</reference>
<feature type="transmembrane region" description="Helical" evidence="1">
    <location>
        <begin position="7"/>
        <end position="28"/>
    </location>
</feature>
<keyword evidence="1" id="KW-1133">Transmembrane helix</keyword>
<keyword evidence="1" id="KW-0472">Membrane</keyword>
<dbReference type="AlphaFoldDB" id="A0A1G1YLE2"/>
<protein>
    <submittedName>
        <fullName evidence="2">Uncharacterized protein</fullName>
    </submittedName>
</protein>
<name>A0A1G1YLE2_9BACT</name>
<sequence length="95" mass="11357">MKRLVQLLLVILTAIADLTIIIIDAIIFMKRLIWNKWIIINWYKLMFSFYLKRDGEFNKSLRIDILAMAVMSPRGVDKYLKNLEERRSQAHFLTL</sequence>
<evidence type="ECO:0000256" key="1">
    <source>
        <dbReference type="SAM" id="Phobius"/>
    </source>
</evidence>
<proteinExistence type="predicted"/>